<feature type="transmembrane region" description="Helical" evidence="2">
    <location>
        <begin position="63"/>
        <end position="87"/>
    </location>
</feature>
<evidence type="ECO:0000313" key="4">
    <source>
        <dbReference type="Proteomes" id="UP000287352"/>
    </source>
</evidence>
<dbReference type="InterPro" id="IPR019734">
    <property type="entry name" value="TPR_rpt"/>
</dbReference>
<keyword evidence="2" id="KW-0812">Transmembrane</keyword>
<evidence type="ECO:0000256" key="2">
    <source>
        <dbReference type="SAM" id="Phobius"/>
    </source>
</evidence>
<reference evidence="4" key="1">
    <citation type="submission" date="2018-12" db="EMBL/GenBank/DDBJ databases">
        <title>Tengunoibacter tsumagoiensis gen. nov., sp. nov., Dictyobacter kobayashii sp. nov., D. alpinus sp. nov., and D. joshuensis sp. nov. and description of Dictyobacteraceae fam. nov. within the order Ktedonobacterales isolated from Tengu-no-mugimeshi.</title>
        <authorList>
            <person name="Wang C.M."/>
            <person name="Zheng Y."/>
            <person name="Sakai Y."/>
            <person name="Toyoda A."/>
            <person name="Minakuchi Y."/>
            <person name="Abe K."/>
            <person name="Yokota A."/>
            <person name="Yabe S."/>
        </authorList>
    </citation>
    <scope>NUCLEOTIDE SEQUENCE [LARGE SCALE GENOMIC DNA]</scope>
    <source>
        <strain evidence="4">Uno3</strain>
    </source>
</reference>
<dbReference type="RefSeq" id="WP_126578474.1">
    <property type="nucleotide sequence ID" value="NZ_BIFR01000001.1"/>
</dbReference>
<gene>
    <name evidence="3" type="ORF">KTT_07670</name>
</gene>
<dbReference type="EMBL" id="BIFR01000001">
    <property type="protein sequence ID" value="GCE10908.1"/>
    <property type="molecule type" value="Genomic_DNA"/>
</dbReference>
<evidence type="ECO:0000313" key="3">
    <source>
        <dbReference type="EMBL" id="GCE10908.1"/>
    </source>
</evidence>
<accession>A0A401ZVF3</accession>
<comment type="caution">
    <text evidence="3">The sequence shown here is derived from an EMBL/GenBank/DDBJ whole genome shotgun (WGS) entry which is preliminary data.</text>
</comment>
<proteinExistence type="predicted"/>
<evidence type="ECO:0008006" key="5">
    <source>
        <dbReference type="Google" id="ProtNLM"/>
    </source>
</evidence>
<dbReference type="OrthoDB" id="140780at2"/>
<dbReference type="SMART" id="SM00028">
    <property type="entry name" value="TPR"/>
    <property type="match status" value="2"/>
</dbReference>
<protein>
    <recommendedName>
        <fullName evidence="5">Tetratricopeptide repeat protein</fullName>
    </recommendedName>
</protein>
<feature type="repeat" description="TPR" evidence="1">
    <location>
        <begin position="245"/>
        <end position="278"/>
    </location>
</feature>
<dbReference type="InterPro" id="IPR011990">
    <property type="entry name" value="TPR-like_helical_dom_sf"/>
</dbReference>
<name>A0A401ZVF3_9CHLR</name>
<evidence type="ECO:0000256" key="1">
    <source>
        <dbReference type="PROSITE-ProRule" id="PRU00339"/>
    </source>
</evidence>
<dbReference type="Proteomes" id="UP000287352">
    <property type="component" value="Unassembled WGS sequence"/>
</dbReference>
<sequence length="471" mass="53844">MFTLLSLRWLYRSGLPLRYLAPGMAALISISAAFMPWLKDPFGTVYTGWTLPIYVGWYLHSRFLNYGVLCLCTALYSLLVCFARRPLLRLLQKSSWRSLAELLLKERYGWAGFFCCIPFLLFLLQYLYIDVQGINMIAQHKAQTLLIQQHLGYGLLSQRLPISPFTMDISTISGRFSLLANQASFGALIPLLAAGITWSYRQRALVPSSQRIIAAETTRERWGKRLIWLAIVLPFLCLLGRVPVADICEAAASNYLNAGNYEQASWWWDKALRLNPDIDQLTYYHVQRGQIRYFLHHDDVSDESIAYLAYSEYQHGNYETAYQRLFGVWTAHKNVSWVVNEIDQILARQAESKRPLGNVSDPEFTSSQEDSRALPALQLLLQIDPANVYGHYVIGRIDYELHAYVDCTQQMVFVAQAISNRDLQSSAYTYIGLSEAGQGDYVDSRTFLLKAIMLDPNYYNNTAREELSGLH</sequence>
<organism evidence="3 4">
    <name type="scientific">Tengunoibacter tsumagoiensis</name>
    <dbReference type="NCBI Taxonomy" id="2014871"/>
    <lineage>
        <taxon>Bacteria</taxon>
        <taxon>Bacillati</taxon>
        <taxon>Chloroflexota</taxon>
        <taxon>Ktedonobacteria</taxon>
        <taxon>Ktedonobacterales</taxon>
        <taxon>Dictyobacteraceae</taxon>
        <taxon>Tengunoibacter</taxon>
    </lineage>
</organism>
<dbReference type="SUPFAM" id="SSF48452">
    <property type="entry name" value="TPR-like"/>
    <property type="match status" value="1"/>
</dbReference>
<keyword evidence="2" id="KW-0472">Membrane</keyword>
<dbReference type="Gene3D" id="1.25.40.10">
    <property type="entry name" value="Tetratricopeptide repeat domain"/>
    <property type="match status" value="1"/>
</dbReference>
<keyword evidence="1" id="KW-0802">TPR repeat</keyword>
<keyword evidence="4" id="KW-1185">Reference proteome</keyword>
<feature type="transmembrane region" description="Helical" evidence="2">
    <location>
        <begin position="226"/>
        <end position="244"/>
    </location>
</feature>
<dbReference type="AlphaFoldDB" id="A0A401ZVF3"/>
<feature type="transmembrane region" description="Helical" evidence="2">
    <location>
        <begin position="108"/>
        <end position="129"/>
    </location>
</feature>
<keyword evidence="2" id="KW-1133">Transmembrane helix</keyword>
<feature type="repeat" description="TPR" evidence="1">
    <location>
        <begin position="425"/>
        <end position="458"/>
    </location>
</feature>
<feature type="transmembrane region" description="Helical" evidence="2">
    <location>
        <begin position="20"/>
        <end position="38"/>
    </location>
</feature>
<dbReference type="PROSITE" id="PS50005">
    <property type="entry name" value="TPR"/>
    <property type="match status" value="2"/>
</dbReference>